<keyword evidence="2" id="KW-1185">Reference proteome</keyword>
<reference evidence="1 2" key="1">
    <citation type="journal article" date="2015" name="Genome Biol. Evol.">
        <title>Comparative Genomics of a Bacterivorous Green Alga Reveals Evolutionary Causalities and Consequences of Phago-Mixotrophic Mode of Nutrition.</title>
        <authorList>
            <person name="Burns J.A."/>
            <person name="Paasch A."/>
            <person name="Narechania A."/>
            <person name="Kim E."/>
        </authorList>
    </citation>
    <scope>NUCLEOTIDE SEQUENCE [LARGE SCALE GENOMIC DNA]</scope>
    <source>
        <strain evidence="1 2">PLY_AMNH</strain>
    </source>
</reference>
<evidence type="ECO:0000313" key="1">
    <source>
        <dbReference type="EMBL" id="KAK3267247.1"/>
    </source>
</evidence>
<dbReference type="AlphaFoldDB" id="A0AAE0FWD1"/>
<sequence length="183" mass="20635">MDCSTPVNFRLDKDRLEVRTRRNVVCWNVESFDIQSIERAAVFSELAAFESIAIPVPLADGGGTDQAYKFKFGKAKELSAPNIKLLIRSRNPLSGMPVGCSDDTTFERVCSEGCHNLTRNEKMTEWPNFNAVSLGVMVRGRDERVVLSRRRYFPRDLEAMELLASHLNAVIQSNIHNVVEKST</sequence>
<evidence type="ECO:0000313" key="2">
    <source>
        <dbReference type="Proteomes" id="UP001190700"/>
    </source>
</evidence>
<accession>A0AAE0FWD1</accession>
<name>A0AAE0FWD1_9CHLO</name>
<dbReference type="EMBL" id="LGRX02012537">
    <property type="protein sequence ID" value="KAK3267247.1"/>
    <property type="molecule type" value="Genomic_DNA"/>
</dbReference>
<dbReference type="Proteomes" id="UP001190700">
    <property type="component" value="Unassembled WGS sequence"/>
</dbReference>
<proteinExistence type="predicted"/>
<organism evidence="1 2">
    <name type="scientific">Cymbomonas tetramitiformis</name>
    <dbReference type="NCBI Taxonomy" id="36881"/>
    <lineage>
        <taxon>Eukaryota</taxon>
        <taxon>Viridiplantae</taxon>
        <taxon>Chlorophyta</taxon>
        <taxon>Pyramimonadophyceae</taxon>
        <taxon>Pyramimonadales</taxon>
        <taxon>Pyramimonadaceae</taxon>
        <taxon>Cymbomonas</taxon>
    </lineage>
</organism>
<comment type="caution">
    <text evidence="1">The sequence shown here is derived from an EMBL/GenBank/DDBJ whole genome shotgun (WGS) entry which is preliminary data.</text>
</comment>
<gene>
    <name evidence="1" type="ORF">CYMTET_24185</name>
</gene>
<protein>
    <submittedName>
        <fullName evidence="1">Uncharacterized protein</fullName>
    </submittedName>
</protein>